<evidence type="ECO:0000256" key="1">
    <source>
        <dbReference type="SAM" id="SignalP"/>
    </source>
</evidence>
<dbReference type="EMBL" id="JAVFWL010000005">
    <property type="protein sequence ID" value="KAK6756583.1"/>
    <property type="molecule type" value="Genomic_DNA"/>
</dbReference>
<feature type="signal peptide" evidence="1">
    <location>
        <begin position="1"/>
        <end position="17"/>
    </location>
</feature>
<accession>A0ABR1E1S5</accession>
<protein>
    <submittedName>
        <fullName evidence="2">Uncharacterized protein</fullName>
    </submittedName>
</protein>
<proteinExistence type="predicted"/>
<keyword evidence="3" id="KW-1185">Reference proteome</keyword>
<dbReference type="Proteomes" id="UP001303046">
    <property type="component" value="Unassembled WGS sequence"/>
</dbReference>
<feature type="chain" id="PRO_5047285349" evidence="1">
    <location>
        <begin position="18"/>
        <end position="265"/>
    </location>
</feature>
<keyword evidence="1" id="KW-0732">Signal</keyword>
<name>A0ABR1E1S5_NECAM</name>
<evidence type="ECO:0000313" key="2">
    <source>
        <dbReference type="EMBL" id="KAK6756583.1"/>
    </source>
</evidence>
<reference evidence="2 3" key="1">
    <citation type="submission" date="2023-08" db="EMBL/GenBank/DDBJ databases">
        <title>A Necator americanus chromosomal reference genome.</title>
        <authorList>
            <person name="Ilik V."/>
            <person name="Petrzelkova K.J."/>
            <person name="Pardy F."/>
            <person name="Fuh T."/>
            <person name="Niatou-Singa F.S."/>
            <person name="Gouil Q."/>
            <person name="Baker L."/>
            <person name="Ritchie M.E."/>
            <person name="Jex A.R."/>
            <person name="Gazzola D."/>
            <person name="Li H."/>
            <person name="Toshio Fujiwara R."/>
            <person name="Zhan B."/>
            <person name="Aroian R.V."/>
            <person name="Pafco B."/>
            <person name="Schwarz E.M."/>
        </authorList>
    </citation>
    <scope>NUCLEOTIDE SEQUENCE [LARGE SCALE GENOMIC DNA]</scope>
    <source>
        <strain evidence="2 3">Aroian</strain>
        <tissue evidence="2">Whole animal</tissue>
    </source>
</reference>
<organism evidence="2 3">
    <name type="scientific">Necator americanus</name>
    <name type="common">Human hookworm</name>
    <dbReference type="NCBI Taxonomy" id="51031"/>
    <lineage>
        <taxon>Eukaryota</taxon>
        <taxon>Metazoa</taxon>
        <taxon>Ecdysozoa</taxon>
        <taxon>Nematoda</taxon>
        <taxon>Chromadorea</taxon>
        <taxon>Rhabditida</taxon>
        <taxon>Rhabditina</taxon>
        <taxon>Rhabditomorpha</taxon>
        <taxon>Strongyloidea</taxon>
        <taxon>Ancylostomatidae</taxon>
        <taxon>Bunostominae</taxon>
        <taxon>Necator</taxon>
    </lineage>
</organism>
<sequence>MQSFSLLLLACPTIVFGTFSIQQPCSYATGGGGCYAAAPVSYQLQPPPPPQLQTSFATQYPAPSLPSYVPPPAPAPPTFIFQQPMQLVSPSFVPSQPLYKPSQTVYKPPQAPYKPPQSFVHPSPSLFENPPSYLPSAISQQQYANAPQNYPQPLEPYPAQPTYQAAQMPPAYVQSRCWRSVEGFPCCSKELESFMLETMNDERNIMKWKGCNMQMAVNDLQIALLYATAEQYSLEGADYHPLSSEELQQLNLPEDMNEIRTTDDI</sequence>
<comment type="caution">
    <text evidence="2">The sequence shown here is derived from an EMBL/GenBank/DDBJ whole genome shotgun (WGS) entry which is preliminary data.</text>
</comment>
<gene>
    <name evidence="2" type="primary">Necator_chrV.g19584</name>
    <name evidence="2" type="ORF">RB195_014792</name>
</gene>
<evidence type="ECO:0000313" key="3">
    <source>
        <dbReference type="Proteomes" id="UP001303046"/>
    </source>
</evidence>
<dbReference type="PRINTS" id="PR01217">
    <property type="entry name" value="PRICHEXTENSN"/>
</dbReference>